<gene>
    <name evidence="1" type="ORF">CCUG63697_02605</name>
</gene>
<sequence length="85" mass="9374">MTPDQVAVAAKCLNMDLEVATRRAHEVRDGIIRVSSDTRGVGSVLIGPDLSALFFASYISPDQAMEAWESVRRTPVESFEALHRK</sequence>
<evidence type="ECO:0000313" key="2">
    <source>
        <dbReference type="Proteomes" id="UP000295165"/>
    </source>
</evidence>
<dbReference type="EMBL" id="PECC01000027">
    <property type="protein sequence ID" value="TDZ51089.1"/>
    <property type="molecule type" value="Genomic_DNA"/>
</dbReference>
<accession>A0A4R8R9E8</accession>
<name>A0A4R8R9E8_9MYCO</name>
<organism evidence="1 2">
    <name type="scientific">Mycobacteroides franklinii</name>
    <dbReference type="NCBI Taxonomy" id="948102"/>
    <lineage>
        <taxon>Bacteria</taxon>
        <taxon>Bacillati</taxon>
        <taxon>Actinomycetota</taxon>
        <taxon>Actinomycetes</taxon>
        <taxon>Mycobacteriales</taxon>
        <taxon>Mycobacteriaceae</taxon>
        <taxon>Mycobacteroides</taxon>
    </lineage>
</organism>
<keyword evidence="2" id="KW-1185">Reference proteome</keyword>
<dbReference type="AlphaFoldDB" id="A0A4R8R9E8"/>
<protein>
    <submittedName>
        <fullName evidence="1">Uncharacterized protein</fullName>
    </submittedName>
</protein>
<dbReference type="Proteomes" id="UP000295165">
    <property type="component" value="Unassembled WGS sequence"/>
</dbReference>
<dbReference type="RefSeq" id="WP_134049412.1">
    <property type="nucleotide sequence ID" value="NZ_PECB01000003.1"/>
</dbReference>
<evidence type="ECO:0000313" key="1">
    <source>
        <dbReference type="EMBL" id="TDZ51089.1"/>
    </source>
</evidence>
<comment type="caution">
    <text evidence="1">The sequence shown here is derived from an EMBL/GenBank/DDBJ whole genome shotgun (WGS) entry which is preliminary data.</text>
</comment>
<proteinExistence type="predicted"/>
<reference evidence="1 2" key="1">
    <citation type="journal article" date="2019" name="Sci. Rep.">
        <title>Extended insight into the Mycobacterium chelonae-abscessus complex through whole genome sequencing of Mycobacterium salmoniphilum outbreak and Mycobacterium salmoniphilum-like strains.</title>
        <authorList>
            <person name="Behra P.R.K."/>
            <person name="Das S."/>
            <person name="Pettersson B.M.F."/>
            <person name="Shirreff L."/>
            <person name="DuCote T."/>
            <person name="Jacobsson K.G."/>
            <person name="Ennis D.G."/>
            <person name="Kirsebom L.A."/>
        </authorList>
    </citation>
    <scope>NUCLEOTIDE SEQUENCE [LARGE SCALE GENOMIC DNA]</scope>
    <source>
        <strain evidence="1 2">CCUG 63697</strain>
    </source>
</reference>